<dbReference type="EMBL" id="CP003117">
    <property type="protein sequence ID" value="AET64281.1"/>
    <property type="molecule type" value="Genomic_DNA"/>
</dbReference>
<accession>G7WLH8</accession>
<dbReference type="PATRIC" id="fig|1110509.7.peg.1019"/>
<dbReference type="RefSeq" id="WP_014586466.1">
    <property type="nucleotide sequence ID" value="NC_017527.1"/>
</dbReference>
<sequence length="157" mass="17359">MKKKASVTLLSLLFLCGSTALVQGLIGGGCSYDDYPGACEIVSILKTEDSIRQAEVEGGPGYEGYEVWFVFSPDEPMNLDADREEEILGSEHLLQLCNSWYPGPRFLEKYQITEGAVFECTLKLIATGTCSPIVFEFDEIDLCDYFESSEEEADPSP</sequence>
<protein>
    <recommendedName>
        <fullName evidence="3">Lipoprotein</fullName>
    </recommendedName>
</protein>
<evidence type="ECO:0000313" key="2">
    <source>
        <dbReference type="Proteomes" id="UP000005877"/>
    </source>
</evidence>
<dbReference type="GeneID" id="12510079"/>
<name>G7WLH8_METH6</name>
<dbReference type="AlphaFoldDB" id="G7WLH8"/>
<keyword evidence="2" id="KW-1185">Reference proteome</keyword>
<reference evidence="1 2" key="1">
    <citation type="journal article" date="2012" name="PLoS ONE">
        <title>The genome characteristics and predicted function of methyl-group oxidation pathway in the obligate aceticlastic methanogens, Methanosaeta spp.</title>
        <authorList>
            <person name="Zhu J."/>
            <person name="Zheng H."/>
            <person name="Ai G."/>
            <person name="Zhang G."/>
            <person name="Liu D."/>
            <person name="Liu X."/>
            <person name="Dong X."/>
        </authorList>
    </citation>
    <scope>NUCLEOTIDE SEQUENCE [LARGE SCALE GENOMIC DNA]</scope>
    <source>
        <strain evidence="1 2">6Ac</strain>
    </source>
</reference>
<gene>
    <name evidence="1" type="ordered locus">Mhar_0910</name>
</gene>
<evidence type="ECO:0008006" key="3">
    <source>
        <dbReference type="Google" id="ProtNLM"/>
    </source>
</evidence>
<proteinExistence type="predicted"/>
<evidence type="ECO:0000313" key="1">
    <source>
        <dbReference type="EMBL" id="AET64281.1"/>
    </source>
</evidence>
<organism evidence="1 2">
    <name type="scientific">Methanothrix harundinacea (strain 6Ac)</name>
    <name type="common">Methanosaeta harundinacea</name>
    <dbReference type="NCBI Taxonomy" id="1110509"/>
    <lineage>
        <taxon>Archaea</taxon>
        <taxon>Methanobacteriati</taxon>
        <taxon>Methanobacteriota</taxon>
        <taxon>Stenosarchaea group</taxon>
        <taxon>Methanomicrobia</taxon>
        <taxon>Methanotrichales</taxon>
        <taxon>Methanotrichaceae</taxon>
        <taxon>Methanothrix</taxon>
    </lineage>
</organism>
<dbReference type="PROSITE" id="PS51257">
    <property type="entry name" value="PROKAR_LIPOPROTEIN"/>
    <property type="match status" value="1"/>
</dbReference>
<dbReference type="HOGENOM" id="CLU_1673997_0_0_2"/>
<dbReference type="KEGG" id="mhi:Mhar_0910"/>
<dbReference type="Proteomes" id="UP000005877">
    <property type="component" value="Chromosome"/>
</dbReference>